<name>A0ABY4DWL8_9NEIS</name>
<evidence type="ECO:0000256" key="2">
    <source>
        <dbReference type="ARBA" id="ARBA00007362"/>
    </source>
</evidence>
<keyword evidence="5 6" id="KW-0472">Membrane</keyword>
<evidence type="ECO:0000256" key="1">
    <source>
        <dbReference type="ARBA" id="ARBA00004141"/>
    </source>
</evidence>
<gene>
    <name evidence="8" type="ORF">LVJ82_10435</name>
</gene>
<feature type="transmembrane region" description="Helical" evidence="6">
    <location>
        <begin position="245"/>
        <end position="262"/>
    </location>
</feature>
<feature type="transmembrane region" description="Helical" evidence="6">
    <location>
        <begin position="121"/>
        <end position="141"/>
    </location>
</feature>
<dbReference type="Pfam" id="PF00892">
    <property type="entry name" value="EamA"/>
    <property type="match status" value="2"/>
</dbReference>
<evidence type="ECO:0000313" key="8">
    <source>
        <dbReference type="EMBL" id="UOO87909.1"/>
    </source>
</evidence>
<feature type="transmembrane region" description="Helical" evidence="6">
    <location>
        <begin position="212"/>
        <end position="233"/>
    </location>
</feature>
<comment type="subcellular location">
    <subcellularLocation>
        <location evidence="1">Membrane</location>
        <topology evidence="1">Multi-pass membrane protein</topology>
    </subcellularLocation>
</comment>
<dbReference type="RefSeq" id="WP_058356651.1">
    <property type="nucleotide sequence ID" value="NZ_CABKVG010000009.1"/>
</dbReference>
<accession>A0ABY4DWL8</accession>
<dbReference type="InterPro" id="IPR000620">
    <property type="entry name" value="EamA_dom"/>
</dbReference>
<sequence>MNTLMYLACMLIWGLNFIAVKIQGTANPLEVSLLYRSAIAFVLFFVLYWLKIRPQQQAMPRKLLGTVMGFGLCSFALSYLLLYYATIYSSAAMVTLIFSLKVMVTPLMIGKAFKIPISPRVYLGGVFGIVGVAVIVLPNLHALSHSFLIGLGFAIAGTLVTAIGDTLSYYNNQHHVEPITANSIGMLTALVAIAMLTLVMGKPLHFPASLHYWAGLLYLALLGSFAAWLMYVYLIRSIGVVKGSYMVALFPAIGGTASVLLGETPLSLNLVVGIGLAMVGAMIALLKRA</sequence>
<dbReference type="SUPFAM" id="SSF103481">
    <property type="entry name" value="Multidrug resistance efflux transporter EmrE"/>
    <property type="match status" value="2"/>
</dbReference>
<dbReference type="InterPro" id="IPR050638">
    <property type="entry name" value="AA-Vitamin_Transporters"/>
</dbReference>
<evidence type="ECO:0000256" key="5">
    <source>
        <dbReference type="ARBA" id="ARBA00023136"/>
    </source>
</evidence>
<dbReference type="Proteomes" id="UP000832011">
    <property type="component" value="Chromosome"/>
</dbReference>
<organism evidence="8 9">
    <name type="scientific">Vitreoscilla massiliensis</name>
    <dbReference type="NCBI Taxonomy" id="1689272"/>
    <lineage>
        <taxon>Bacteria</taxon>
        <taxon>Pseudomonadati</taxon>
        <taxon>Pseudomonadota</taxon>
        <taxon>Betaproteobacteria</taxon>
        <taxon>Neisseriales</taxon>
        <taxon>Neisseriaceae</taxon>
        <taxon>Vitreoscilla</taxon>
    </lineage>
</organism>
<keyword evidence="9" id="KW-1185">Reference proteome</keyword>
<evidence type="ECO:0000259" key="7">
    <source>
        <dbReference type="Pfam" id="PF00892"/>
    </source>
</evidence>
<dbReference type="InterPro" id="IPR037185">
    <property type="entry name" value="EmrE-like"/>
</dbReference>
<evidence type="ECO:0000313" key="9">
    <source>
        <dbReference type="Proteomes" id="UP000832011"/>
    </source>
</evidence>
<dbReference type="PANTHER" id="PTHR32322">
    <property type="entry name" value="INNER MEMBRANE TRANSPORTER"/>
    <property type="match status" value="1"/>
</dbReference>
<feature type="transmembrane region" description="Helical" evidence="6">
    <location>
        <begin position="63"/>
        <end position="85"/>
    </location>
</feature>
<protein>
    <submittedName>
        <fullName evidence="8">DMT family transporter</fullName>
    </submittedName>
</protein>
<evidence type="ECO:0000256" key="3">
    <source>
        <dbReference type="ARBA" id="ARBA00022692"/>
    </source>
</evidence>
<evidence type="ECO:0000256" key="4">
    <source>
        <dbReference type="ARBA" id="ARBA00022989"/>
    </source>
</evidence>
<feature type="transmembrane region" description="Helical" evidence="6">
    <location>
        <begin position="147"/>
        <end position="167"/>
    </location>
</feature>
<keyword evidence="3 6" id="KW-0812">Transmembrane</keyword>
<feature type="domain" description="EamA" evidence="7">
    <location>
        <begin position="149"/>
        <end position="285"/>
    </location>
</feature>
<keyword evidence="4 6" id="KW-1133">Transmembrane helix</keyword>
<feature type="transmembrane region" description="Helical" evidence="6">
    <location>
        <begin position="34"/>
        <end position="51"/>
    </location>
</feature>
<evidence type="ECO:0000256" key="6">
    <source>
        <dbReference type="SAM" id="Phobius"/>
    </source>
</evidence>
<dbReference type="PANTHER" id="PTHR32322:SF2">
    <property type="entry name" value="EAMA DOMAIN-CONTAINING PROTEIN"/>
    <property type="match status" value="1"/>
</dbReference>
<feature type="domain" description="EamA" evidence="7">
    <location>
        <begin position="4"/>
        <end position="136"/>
    </location>
</feature>
<comment type="similarity">
    <text evidence="2">Belongs to the EamA transporter family.</text>
</comment>
<dbReference type="EMBL" id="CP091511">
    <property type="protein sequence ID" value="UOO87909.1"/>
    <property type="molecule type" value="Genomic_DNA"/>
</dbReference>
<feature type="transmembrane region" description="Helical" evidence="6">
    <location>
        <begin position="268"/>
        <end position="286"/>
    </location>
</feature>
<feature type="transmembrane region" description="Helical" evidence="6">
    <location>
        <begin position="91"/>
        <end position="109"/>
    </location>
</feature>
<feature type="transmembrane region" description="Helical" evidence="6">
    <location>
        <begin position="179"/>
        <end position="200"/>
    </location>
</feature>
<reference evidence="8 9" key="1">
    <citation type="journal article" date="2022" name="Res Sq">
        <title>Evolution of multicellular longitudinally dividing oral cavity symbionts (Neisseriaceae).</title>
        <authorList>
            <person name="Nyongesa S."/>
            <person name="Weber P."/>
            <person name="Bernet E."/>
            <person name="Pullido F."/>
            <person name="Nieckarz M."/>
            <person name="Delaby M."/>
            <person name="Nieves C."/>
            <person name="Viehboeck T."/>
            <person name="Krause N."/>
            <person name="Rivera-Millot A."/>
            <person name="Nakamura A."/>
            <person name="Vischer N."/>
            <person name="VanNieuwenhze M."/>
            <person name="Brun Y."/>
            <person name="Cava F."/>
            <person name="Bulgheresi S."/>
            <person name="Veyrier F."/>
        </authorList>
    </citation>
    <scope>NUCLEOTIDE SEQUENCE [LARGE SCALE GENOMIC DNA]</scope>
    <source>
        <strain evidence="8 9">SN4</strain>
    </source>
</reference>
<proteinExistence type="inferred from homology"/>